<feature type="binding site" evidence="11">
    <location>
        <position position="176"/>
    </location>
    <ligand>
        <name>Mg(2+)</name>
        <dbReference type="ChEBI" id="CHEBI:18420"/>
    </ligand>
</feature>
<gene>
    <name evidence="12" type="ORF">EFY79_04360</name>
</gene>
<dbReference type="PANTHER" id="PTHR30040:SF2">
    <property type="entry name" value="FAD:PROTEIN FMN TRANSFERASE"/>
    <property type="match status" value="1"/>
</dbReference>
<evidence type="ECO:0000313" key="13">
    <source>
        <dbReference type="Proteomes" id="UP000267223"/>
    </source>
</evidence>
<keyword evidence="13" id="KW-1185">Reference proteome</keyword>
<evidence type="ECO:0000256" key="10">
    <source>
        <dbReference type="PIRNR" id="PIRNR006268"/>
    </source>
</evidence>
<feature type="binding site" evidence="11">
    <location>
        <position position="293"/>
    </location>
    <ligand>
        <name>Mg(2+)</name>
        <dbReference type="ChEBI" id="CHEBI:18420"/>
    </ligand>
</feature>
<dbReference type="Gene3D" id="3.10.520.10">
    <property type="entry name" value="ApbE-like domains"/>
    <property type="match status" value="1"/>
</dbReference>
<dbReference type="InterPro" id="IPR003374">
    <property type="entry name" value="ApbE-like_sf"/>
</dbReference>
<dbReference type="GO" id="GO:0046872">
    <property type="term" value="F:metal ion binding"/>
    <property type="evidence" value="ECO:0007669"/>
    <property type="project" value="UniProtKB-UniRule"/>
</dbReference>
<evidence type="ECO:0000256" key="5">
    <source>
        <dbReference type="ARBA" id="ARBA00022723"/>
    </source>
</evidence>
<comment type="similarity">
    <text evidence="10">Belongs to the ApbE family.</text>
</comment>
<dbReference type="Pfam" id="PF02424">
    <property type="entry name" value="ApbE"/>
    <property type="match status" value="1"/>
</dbReference>
<dbReference type="EC" id="2.7.1.180" evidence="1 10"/>
<dbReference type="PIRSF" id="PIRSF006268">
    <property type="entry name" value="ApbE"/>
    <property type="match status" value="1"/>
</dbReference>
<organism evidence="12 13">
    <name type="scientific">Hanamia caeni</name>
    <dbReference type="NCBI Taxonomy" id="2294116"/>
    <lineage>
        <taxon>Bacteria</taxon>
        <taxon>Pseudomonadati</taxon>
        <taxon>Bacteroidota</taxon>
        <taxon>Chitinophagia</taxon>
        <taxon>Chitinophagales</taxon>
        <taxon>Chitinophagaceae</taxon>
        <taxon>Hanamia</taxon>
    </lineage>
</organism>
<keyword evidence="6 10" id="KW-0274">FAD</keyword>
<evidence type="ECO:0000256" key="6">
    <source>
        <dbReference type="ARBA" id="ARBA00022827"/>
    </source>
</evidence>
<reference evidence="12 13" key="1">
    <citation type="submission" date="2018-11" db="EMBL/GenBank/DDBJ databases">
        <title>Draft genome sequence of Ferruginibacter sp. BO-59.</title>
        <authorList>
            <person name="Im W.T."/>
        </authorList>
    </citation>
    <scope>NUCLEOTIDE SEQUENCE [LARGE SCALE GENOMIC DNA]</scope>
    <source>
        <strain evidence="12 13">BO-59</strain>
    </source>
</reference>
<dbReference type="GO" id="GO:0016740">
    <property type="term" value="F:transferase activity"/>
    <property type="evidence" value="ECO:0007669"/>
    <property type="project" value="UniProtKB-UniRule"/>
</dbReference>
<comment type="caution">
    <text evidence="12">The sequence shown here is derived from an EMBL/GenBank/DDBJ whole genome shotgun (WGS) entry which is preliminary data.</text>
</comment>
<dbReference type="OrthoDB" id="9778595at2"/>
<feature type="binding site" evidence="11">
    <location>
        <position position="289"/>
    </location>
    <ligand>
        <name>Mg(2+)</name>
        <dbReference type="ChEBI" id="CHEBI:18420"/>
    </ligand>
</feature>
<keyword evidence="5 10" id="KW-0479">Metal-binding</keyword>
<evidence type="ECO:0000256" key="7">
    <source>
        <dbReference type="ARBA" id="ARBA00022842"/>
    </source>
</evidence>
<sequence length="339" mass="37328">MIYSTRIFFALFFIGGSFFIQDAFGQQKFVFEKPAMGSPFTISIYANDSAKAAQAASLAFHCADSLNEIFSDYIDSSELNRLNANSGQNRFVPVSEALFDILKYSIEAARLSNGAYDISMGPVVKLWRKARKEKRLPNPDSLKVAMQKVGHLFIHLNDKERAVWLEKKGMLLDLGGLGKGYVAQAALSVIQSKGFRSAMVNAGGKIAIGEAPPGRQGWRIGITIPEEKEALLPRLLLLKNTSVATSGDIYQHLDINGKRYSHIINPKTGIGMTRQRNVTVIAKDATISDWLATACSVLSEKKSFSLIKKIPGAALLISEVQNGKLIRKSTPNFESYFEN</sequence>
<protein>
    <recommendedName>
        <fullName evidence="2 10">FAD:protein FMN transferase</fullName>
        <ecNumber evidence="1 10">2.7.1.180</ecNumber>
    </recommendedName>
    <alternativeName>
        <fullName evidence="8 10">Flavin transferase</fullName>
    </alternativeName>
</protein>
<evidence type="ECO:0000313" key="12">
    <source>
        <dbReference type="EMBL" id="RNI38903.1"/>
    </source>
</evidence>
<evidence type="ECO:0000256" key="4">
    <source>
        <dbReference type="ARBA" id="ARBA00022679"/>
    </source>
</evidence>
<comment type="catalytic activity">
    <reaction evidence="9 10">
        <text>L-threonyl-[protein] + FAD = FMN-L-threonyl-[protein] + AMP + H(+)</text>
        <dbReference type="Rhea" id="RHEA:36847"/>
        <dbReference type="Rhea" id="RHEA-COMP:11060"/>
        <dbReference type="Rhea" id="RHEA-COMP:11061"/>
        <dbReference type="ChEBI" id="CHEBI:15378"/>
        <dbReference type="ChEBI" id="CHEBI:30013"/>
        <dbReference type="ChEBI" id="CHEBI:57692"/>
        <dbReference type="ChEBI" id="CHEBI:74257"/>
        <dbReference type="ChEBI" id="CHEBI:456215"/>
        <dbReference type="EC" id="2.7.1.180"/>
    </reaction>
</comment>
<keyword evidence="3 10" id="KW-0285">Flavoprotein</keyword>
<evidence type="ECO:0000256" key="9">
    <source>
        <dbReference type="ARBA" id="ARBA00048540"/>
    </source>
</evidence>
<evidence type="ECO:0000256" key="2">
    <source>
        <dbReference type="ARBA" id="ARBA00016337"/>
    </source>
</evidence>
<evidence type="ECO:0000256" key="1">
    <source>
        <dbReference type="ARBA" id="ARBA00011955"/>
    </source>
</evidence>
<keyword evidence="4 10" id="KW-0808">Transferase</keyword>
<dbReference type="Proteomes" id="UP000267223">
    <property type="component" value="Unassembled WGS sequence"/>
</dbReference>
<dbReference type="PANTHER" id="PTHR30040">
    <property type="entry name" value="THIAMINE BIOSYNTHESIS LIPOPROTEIN APBE"/>
    <property type="match status" value="1"/>
</dbReference>
<dbReference type="InterPro" id="IPR024932">
    <property type="entry name" value="ApbE"/>
</dbReference>
<comment type="cofactor">
    <cofactor evidence="11">
        <name>Mg(2+)</name>
        <dbReference type="ChEBI" id="CHEBI:18420"/>
    </cofactor>
    <cofactor evidence="11">
        <name>Mn(2+)</name>
        <dbReference type="ChEBI" id="CHEBI:29035"/>
    </cofactor>
    <text evidence="11">Magnesium. Can also use manganese.</text>
</comment>
<keyword evidence="7 10" id="KW-0460">Magnesium</keyword>
<accession>A0A3M9NP08</accession>
<name>A0A3M9NP08_9BACT</name>
<evidence type="ECO:0000256" key="3">
    <source>
        <dbReference type="ARBA" id="ARBA00022630"/>
    </source>
</evidence>
<proteinExistence type="inferred from homology"/>
<dbReference type="AlphaFoldDB" id="A0A3M9NP08"/>
<dbReference type="SUPFAM" id="SSF143631">
    <property type="entry name" value="ApbE-like"/>
    <property type="match status" value="1"/>
</dbReference>
<dbReference type="EMBL" id="RJJR01000002">
    <property type="protein sequence ID" value="RNI38903.1"/>
    <property type="molecule type" value="Genomic_DNA"/>
</dbReference>
<dbReference type="RefSeq" id="WP_123119466.1">
    <property type="nucleotide sequence ID" value="NZ_RJJR01000002.1"/>
</dbReference>
<evidence type="ECO:0000256" key="11">
    <source>
        <dbReference type="PIRSR" id="PIRSR006268-2"/>
    </source>
</evidence>
<evidence type="ECO:0000256" key="8">
    <source>
        <dbReference type="ARBA" id="ARBA00031306"/>
    </source>
</evidence>